<gene>
    <name evidence="1" type="ORF">VN97_g10804</name>
</gene>
<keyword evidence="2" id="KW-1185">Reference proteome</keyword>
<accession>A0AAI9T8J7</accession>
<organism evidence="1 2">
    <name type="scientific">Penicillium thymicola</name>
    <dbReference type="NCBI Taxonomy" id="293382"/>
    <lineage>
        <taxon>Eukaryota</taxon>
        <taxon>Fungi</taxon>
        <taxon>Dikarya</taxon>
        <taxon>Ascomycota</taxon>
        <taxon>Pezizomycotina</taxon>
        <taxon>Eurotiomycetes</taxon>
        <taxon>Eurotiomycetidae</taxon>
        <taxon>Eurotiales</taxon>
        <taxon>Aspergillaceae</taxon>
        <taxon>Penicillium</taxon>
    </lineage>
</organism>
<evidence type="ECO:0000313" key="1">
    <source>
        <dbReference type="EMBL" id="KAJ9482627.1"/>
    </source>
</evidence>
<dbReference type="AlphaFoldDB" id="A0AAI9T8J7"/>
<name>A0AAI9T8J7_PENTH</name>
<reference evidence="1" key="1">
    <citation type="submission" date="2015-06" db="EMBL/GenBank/DDBJ databases">
        <authorList>
            <person name="Nguyen H."/>
        </authorList>
    </citation>
    <scope>NUCLEOTIDE SEQUENCE</scope>
    <source>
        <strain evidence="1">DAOM 180753</strain>
    </source>
</reference>
<reference evidence="1" key="2">
    <citation type="journal article" date="2016" name="Fungal Biol.">
        <title>Ochratoxin A production by Penicillium thymicola.</title>
        <authorList>
            <person name="Nguyen H.D.T."/>
            <person name="McMullin D.R."/>
            <person name="Ponomareva E."/>
            <person name="Riley R."/>
            <person name="Pomraning K.R."/>
            <person name="Baker S.E."/>
            <person name="Seifert K.A."/>
        </authorList>
    </citation>
    <scope>NUCLEOTIDE SEQUENCE</scope>
    <source>
        <strain evidence="1">DAOM 180753</strain>
    </source>
</reference>
<feature type="non-terminal residue" evidence="1">
    <location>
        <position position="1"/>
    </location>
</feature>
<sequence>RQFVFPPFPNRWPITGQLFFSSLLPFYFYKALDQSQWISGSRKKKQNTLNCHTFGYFPPISIHNIALMLINKHQAATQGLIKVGRCWQPYDYVINA</sequence>
<proteinExistence type="predicted"/>
<dbReference type="Proteomes" id="UP001227192">
    <property type="component" value="Unassembled WGS sequence"/>
</dbReference>
<evidence type="ECO:0000313" key="2">
    <source>
        <dbReference type="Proteomes" id="UP001227192"/>
    </source>
</evidence>
<protein>
    <submittedName>
        <fullName evidence="1">Uncharacterized protein</fullName>
    </submittedName>
</protein>
<dbReference type="EMBL" id="LACB01000532">
    <property type="protein sequence ID" value="KAJ9482627.1"/>
    <property type="molecule type" value="Genomic_DNA"/>
</dbReference>
<comment type="caution">
    <text evidence="1">The sequence shown here is derived from an EMBL/GenBank/DDBJ whole genome shotgun (WGS) entry which is preliminary data.</text>
</comment>